<evidence type="ECO:0000256" key="3">
    <source>
        <dbReference type="ARBA" id="ARBA00023012"/>
    </source>
</evidence>
<dbReference type="PANTHER" id="PTHR37299:SF3">
    <property type="entry name" value="STAGE 0 SPORULATION PROTEIN A HOMOLOG"/>
    <property type="match status" value="1"/>
</dbReference>
<dbReference type="SUPFAM" id="SSF52172">
    <property type="entry name" value="CheY-like"/>
    <property type="match status" value="1"/>
</dbReference>
<sequence length="240" mass="28251">MLKVFICEDNDKHRQHYEKIIRNTILMESLDMEVALVTNKSKDLLEYIGANDVNGLYFLDVDLKEEMSGIALAAEIRKLDSRGFIVFVTTHSEMSYLTFTYKVEAMDYIIKDKYNEVDKRIKDCVMEANTRHTNKRKDGDIFSIKINERIINMELDKILFFETSKTVRKVIAHATDRQIEFNGKLSDIEEKLDDRFYRCHKSYIINKNNIKELDVKNRIAYMINGEECMISSRYVKGLIK</sequence>
<dbReference type="Gene3D" id="2.40.50.1020">
    <property type="entry name" value="LytTr DNA-binding domain"/>
    <property type="match status" value="1"/>
</dbReference>
<comment type="function">
    <text evidence="6">Required for high-level post-exponential phase expression of a series of secreted proteins.</text>
</comment>
<keyword evidence="10" id="KW-0238">DNA-binding</keyword>
<protein>
    <recommendedName>
        <fullName evidence="1">Stage 0 sporulation protein A homolog</fullName>
    </recommendedName>
</protein>
<dbReference type="GO" id="GO:0003677">
    <property type="term" value="F:DNA binding"/>
    <property type="evidence" value="ECO:0007669"/>
    <property type="project" value="UniProtKB-KW"/>
</dbReference>
<feature type="domain" description="Response regulatory" evidence="8">
    <location>
        <begin position="3"/>
        <end position="126"/>
    </location>
</feature>
<evidence type="ECO:0000256" key="2">
    <source>
        <dbReference type="ARBA" id="ARBA00022490"/>
    </source>
</evidence>
<dbReference type="GO" id="GO:0000156">
    <property type="term" value="F:phosphorelay response regulator activity"/>
    <property type="evidence" value="ECO:0007669"/>
    <property type="project" value="InterPro"/>
</dbReference>
<dbReference type="SMART" id="SM00850">
    <property type="entry name" value="LytTR"/>
    <property type="match status" value="1"/>
</dbReference>
<dbReference type="Pfam" id="PF04397">
    <property type="entry name" value="LytTR"/>
    <property type="match status" value="1"/>
</dbReference>
<dbReference type="Proteomes" id="UP000286268">
    <property type="component" value="Chromosome"/>
</dbReference>
<evidence type="ECO:0000256" key="4">
    <source>
        <dbReference type="ARBA" id="ARBA00023159"/>
    </source>
</evidence>
<evidence type="ECO:0000313" key="10">
    <source>
        <dbReference type="EMBL" id="QAA34416.1"/>
    </source>
</evidence>
<dbReference type="InterPro" id="IPR007492">
    <property type="entry name" value="LytTR_DNA-bd_dom"/>
</dbReference>
<dbReference type="InterPro" id="IPR001789">
    <property type="entry name" value="Sig_transdc_resp-reg_receiver"/>
</dbReference>
<dbReference type="SMART" id="SM00448">
    <property type="entry name" value="REC"/>
    <property type="match status" value="1"/>
</dbReference>
<keyword evidence="3" id="KW-0902">Two-component regulatory system</keyword>
<dbReference type="Gene3D" id="3.40.50.2300">
    <property type="match status" value="1"/>
</dbReference>
<keyword evidence="4" id="KW-0010">Activator</keyword>
<dbReference type="KEGG" id="cmah:C1I91_23785"/>
<dbReference type="PANTHER" id="PTHR37299">
    <property type="entry name" value="TRANSCRIPTIONAL REGULATOR-RELATED"/>
    <property type="match status" value="1"/>
</dbReference>
<feature type="modified residue" description="4-aspartylphosphate" evidence="7">
    <location>
        <position position="60"/>
    </location>
</feature>
<dbReference type="InterPro" id="IPR046947">
    <property type="entry name" value="LytR-like"/>
</dbReference>
<evidence type="ECO:0000256" key="1">
    <source>
        <dbReference type="ARBA" id="ARBA00018672"/>
    </source>
</evidence>
<dbReference type="EMBL" id="CP025746">
    <property type="protein sequence ID" value="QAA34416.1"/>
    <property type="molecule type" value="Genomic_DNA"/>
</dbReference>
<reference evidence="10 11" key="1">
    <citation type="submission" date="2018-01" db="EMBL/GenBank/DDBJ databases">
        <title>Genome Sequencing and Assembly of Anaerobacter polyendosporus strain CT4.</title>
        <authorList>
            <person name="Tachaapaikoon C."/>
            <person name="Sutheeworapong S."/>
            <person name="Jenjaroenpun P."/>
            <person name="Wongsurawat T."/>
            <person name="Nookeaw I."/>
            <person name="Cheawchanlertfa P."/>
            <person name="Kosugi A."/>
            <person name="Cheevadhanarak S."/>
            <person name="Ratanakhanokchai K."/>
        </authorList>
    </citation>
    <scope>NUCLEOTIDE SEQUENCE [LARGE SCALE GENOMIC DNA]</scope>
    <source>
        <strain evidence="10 11">CT4</strain>
    </source>
</reference>
<evidence type="ECO:0000256" key="6">
    <source>
        <dbReference type="ARBA" id="ARBA00037164"/>
    </source>
</evidence>
<keyword evidence="7" id="KW-0597">Phosphoprotein</keyword>
<feature type="domain" description="HTH LytTR-type" evidence="9">
    <location>
        <begin position="142"/>
        <end position="240"/>
    </location>
</feature>
<dbReference type="RefSeq" id="WP_128215131.1">
    <property type="nucleotide sequence ID" value="NZ_CP025746.1"/>
</dbReference>
<evidence type="ECO:0000259" key="9">
    <source>
        <dbReference type="PROSITE" id="PS50930"/>
    </source>
</evidence>
<evidence type="ECO:0000256" key="5">
    <source>
        <dbReference type="ARBA" id="ARBA00024867"/>
    </source>
</evidence>
<organism evidence="10 11">
    <name type="scientific">Clostridium manihotivorum</name>
    <dbReference type="NCBI Taxonomy" id="2320868"/>
    <lineage>
        <taxon>Bacteria</taxon>
        <taxon>Bacillati</taxon>
        <taxon>Bacillota</taxon>
        <taxon>Clostridia</taxon>
        <taxon>Eubacteriales</taxon>
        <taxon>Clostridiaceae</taxon>
        <taxon>Clostridium</taxon>
    </lineage>
</organism>
<dbReference type="PROSITE" id="PS50930">
    <property type="entry name" value="HTH_LYTTR"/>
    <property type="match status" value="1"/>
</dbReference>
<evidence type="ECO:0000313" key="11">
    <source>
        <dbReference type="Proteomes" id="UP000286268"/>
    </source>
</evidence>
<dbReference type="InterPro" id="IPR011006">
    <property type="entry name" value="CheY-like_superfamily"/>
</dbReference>
<evidence type="ECO:0000259" key="8">
    <source>
        <dbReference type="PROSITE" id="PS50110"/>
    </source>
</evidence>
<comment type="function">
    <text evidence="5">May play the central regulatory role in sporulation. It may be an element of the effector pathway responsible for the activation of sporulation genes in response to nutritional stress. Spo0A may act in concert with spo0H (a sigma factor) to control the expression of some genes that are critical to the sporulation process.</text>
</comment>
<dbReference type="PROSITE" id="PS50110">
    <property type="entry name" value="RESPONSE_REGULATORY"/>
    <property type="match status" value="1"/>
</dbReference>
<dbReference type="AlphaFoldDB" id="A0A3R5TIQ3"/>
<name>A0A3R5TIQ3_9CLOT</name>
<keyword evidence="11" id="KW-1185">Reference proteome</keyword>
<dbReference type="OrthoDB" id="9809318at2"/>
<accession>A0A3R5TIQ3</accession>
<evidence type="ECO:0000256" key="7">
    <source>
        <dbReference type="PROSITE-ProRule" id="PRU00169"/>
    </source>
</evidence>
<keyword evidence="2" id="KW-0963">Cytoplasm</keyword>
<proteinExistence type="predicted"/>
<gene>
    <name evidence="10" type="ORF">C1I91_23785</name>
</gene>
<dbReference type="Pfam" id="PF00072">
    <property type="entry name" value="Response_reg"/>
    <property type="match status" value="1"/>
</dbReference>